<evidence type="ECO:0000313" key="2">
    <source>
        <dbReference type="EMBL" id="KAK8835345.1"/>
    </source>
</evidence>
<evidence type="ECO:0000313" key="3">
    <source>
        <dbReference type="EMBL" id="KAK8889366.1"/>
    </source>
</evidence>
<name>A0ABR2KES2_9EUKA</name>
<sequence>MNLRYENSEDEYYKSLVSLGKYYEDKEQGDDAIYYYQLAVDEGNVIEACEPMIKLSEKLGYDSTLFHEYKVKLDYFMKNNRSESSTSVSTSIGSTETDSIISNSVAEQSKNNDEDDLNKAQLEQSNQNKDKSDLSEKGPQNSFLTNQNEVQNNATPNNQCISYFNGNTPNNNFIHNTNNNFIHNTNNNFIHNTNNNFIHNTNNNLNNNTINIFNNNVNNNFDYNVNNNFNYNVNNNFNYNVNNNFNYNVNNNFNYNVNNIFNNNANNNLNYNASNIFNNNTNNIFNNNANKPDFTNYYYNNLIDDFDDIPIIYNVPRIISIIFKVYEVREETDHTKYIILDKNGKRSNLRVYGDLPNEQREILKTKNKWIVSPKVNCTSTFRYHILTVVVDNPRTEYFRFATNKELYSTGIMNLNNHVFTNFQDIVKYKMVNVTMMDENWNYMMDENDIVWTNVIAFVVDIDRDNATVTGKLYYKLRVIDTDSNQMTVTVFFYRNSYKILNLFRDDSLISKPILFKRVFLNSYKGIVCMLIDQVSEAIVLNEISPNYQLLLKKYNDSKNEAKKGTFYNNVFLIPEERLPEHSKAIDGATYIFEGHFAIKNFYYFDIINIDRNKFDGSNKEDIKYPNDAIKENLMPQICMFIKPTDFNNNINEFLVKRPKIVNELLGMSEWEFYNIMKNCNSFNEFQKKVKKKIHPNEPLNIQKVMIRGYFTQKDNKNVLVYVIEKIYKNNDEVQNDLEFHERYEAFDILGPFIDDIYFSKEEVDEGRNANTILQFAKNLKKKGYLKQALKYYKKAADLPFLNPYAQFKYGKSLYNAVPSDENGKKEGLNYIIRAAKTYPEANYFLQRIGYIEKDESSKISPTQI</sequence>
<evidence type="ECO:0000256" key="1">
    <source>
        <dbReference type="SAM" id="MobiDB-lite"/>
    </source>
</evidence>
<protein>
    <submittedName>
        <fullName evidence="3">Uncharacterized protein</fullName>
    </submittedName>
</protein>
<reference evidence="3 4" key="1">
    <citation type="submission" date="2024-04" db="EMBL/GenBank/DDBJ databases">
        <title>Tritrichomonas musculus Genome.</title>
        <authorList>
            <person name="Alves-Ferreira E."/>
            <person name="Grigg M."/>
            <person name="Lorenzi H."/>
            <person name="Galac M."/>
        </authorList>
    </citation>
    <scope>NUCLEOTIDE SEQUENCE [LARGE SCALE GENOMIC DNA]</scope>
    <source>
        <strain evidence="3 4">EAF2021</strain>
    </source>
</reference>
<comment type="caution">
    <text evidence="3">The sequence shown here is derived from an EMBL/GenBank/DDBJ whole genome shotgun (WGS) entry which is preliminary data.</text>
</comment>
<gene>
    <name evidence="2" type="ORF">M9Y10_013478</name>
    <name evidence="3" type="ORF">M9Y10_034112</name>
</gene>
<evidence type="ECO:0000313" key="4">
    <source>
        <dbReference type="Proteomes" id="UP001470230"/>
    </source>
</evidence>
<dbReference type="Proteomes" id="UP001470230">
    <property type="component" value="Unassembled WGS sequence"/>
</dbReference>
<dbReference type="EMBL" id="JAPFFF010000005">
    <property type="protein sequence ID" value="KAK8889366.1"/>
    <property type="molecule type" value="Genomic_DNA"/>
</dbReference>
<feature type="region of interest" description="Disordered" evidence="1">
    <location>
        <begin position="124"/>
        <end position="144"/>
    </location>
</feature>
<organism evidence="3 4">
    <name type="scientific">Tritrichomonas musculus</name>
    <dbReference type="NCBI Taxonomy" id="1915356"/>
    <lineage>
        <taxon>Eukaryota</taxon>
        <taxon>Metamonada</taxon>
        <taxon>Parabasalia</taxon>
        <taxon>Tritrichomonadida</taxon>
        <taxon>Tritrichomonadidae</taxon>
        <taxon>Tritrichomonas</taxon>
    </lineage>
</organism>
<accession>A0ABR2KES2</accession>
<keyword evidence="4" id="KW-1185">Reference proteome</keyword>
<dbReference type="EMBL" id="JAPFFF010000182">
    <property type="protein sequence ID" value="KAK8835345.1"/>
    <property type="molecule type" value="Genomic_DNA"/>
</dbReference>
<proteinExistence type="predicted"/>